<dbReference type="InterPro" id="IPR020892">
    <property type="entry name" value="Cyclophilin-type_PPIase_CS"/>
</dbReference>
<dbReference type="PIRSF" id="PIRSF001467">
    <property type="entry name" value="Peptidylpro_ismrse"/>
    <property type="match status" value="1"/>
</dbReference>
<protein>
    <recommendedName>
        <fullName evidence="5">Peptidyl-prolyl cis-trans isomerase</fullName>
        <shortName evidence="5">PPIase</shortName>
        <ecNumber evidence="5">5.2.1.8</ecNumber>
    </recommendedName>
</protein>
<dbReference type="InterPro" id="IPR029000">
    <property type="entry name" value="Cyclophilin-like_dom_sf"/>
</dbReference>
<comment type="similarity">
    <text evidence="2 5">Belongs to the cyclophilin-type PPIase family.</text>
</comment>
<dbReference type="InterPro" id="IPR002130">
    <property type="entry name" value="Cyclophilin-type_PPIase_dom"/>
</dbReference>
<comment type="caution">
    <text evidence="7">The sequence shown here is derived from an EMBL/GenBank/DDBJ whole genome shotgun (WGS) entry which is preliminary data.</text>
</comment>
<evidence type="ECO:0000256" key="5">
    <source>
        <dbReference type="RuleBase" id="RU363019"/>
    </source>
</evidence>
<evidence type="ECO:0000256" key="1">
    <source>
        <dbReference type="ARBA" id="ARBA00002388"/>
    </source>
</evidence>
<keyword evidence="4 5" id="KW-0413">Isomerase</keyword>
<proteinExistence type="inferred from homology"/>
<evidence type="ECO:0000259" key="6">
    <source>
        <dbReference type="PROSITE" id="PS50072"/>
    </source>
</evidence>
<dbReference type="PROSITE" id="PS50072">
    <property type="entry name" value="CSA_PPIASE_2"/>
    <property type="match status" value="1"/>
</dbReference>
<dbReference type="SUPFAM" id="SSF50891">
    <property type="entry name" value="Cyclophilin-like"/>
    <property type="match status" value="1"/>
</dbReference>
<dbReference type="InterPro" id="IPR024936">
    <property type="entry name" value="Cyclophilin-type_PPIase"/>
</dbReference>
<gene>
    <name evidence="7" type="ORF">D9K81_15820</name>
</gene>
<feature type="chain" id="PRO_5045002287" description="Peptidyl-prolyl cis-trans isomerase" evidence="5">
    <location>
        <begin position="21"/>
        <end position="190"/>
    </location>
</feature>
<keyword evidence="5" id="KW-0732">Signal</keyword>
<comment type="catalytic activity">
    <reaction evidence="5">
        <text>[protein]-peptidylproline (omega=180) = [protein]-peptidylproline (omega=0)</text>
        <dbReference type="Rhea" id="RHEA:16237"/>
        <dbReference type="Rhea" id="RHEA-COMP:10747"/>
        <dbReference type="Rhea" id="RHEA-COMP:10748"/>
        <dbReference type="ChEBI" id="CHEBI:83833"/>
        <dbReference type="ChEBI" id="CHEBI:83834"/>
        <dbReference type="EC" id="5.2.1.8"/>
    </reaction>
</comment>
<reference evidence="7 8" key="1">
    <citation type="submission" date="2018-09" db="EMBL/GenBank/DDBJ databases">
        <title>The draft genome of Acinetobacter sp. strains.</title>
        <authorList>
            <person name="Qin J."/>
            <person name="Feng Y."/>
            <person name="Zong Z."/>
        </authorList>
    </citation>
    <scope>NUCLEOTIDE SEQUENCE [LARGE SCALE GENOMIC DNA]</scope>
    <source>
        <strain evidence="7 8">WCHAc060005</strain>
    </source>
</reference>
<dbReference type="PANTHER" id="PTHR43246">
    <property type="entry name" value="PEPTIDYL-PROLYL CIS-TRANS ISOMERASE CYP38, CHLOROPLASTIC"/>
    <property type="match status" value="1"/>
</dbReference>
<feature type="domain" description="PPIase cyclophilin-type" evidence="6">
    <location>
        <begin position="28"/>
        <end position="183"/>
    </location>
</feature>
<dbReference type="PROSITE" id="PS00170">
    <property type="entry name" value="CSA_PPIASE_1"/>
    <property type="match status" value="1"/>
</dbReference>
<dbReference type="CDD" id="cd01920">
    <property type="entry name" value="cyclophilin_EcCYP_like"/>
    <property type="match status" value="1"/>
</dbReference>
<feature type="signal peptide" evidence="5">
    <location>
        <begin position="1"/>
        <end position="20"/>
    </location>
</feature>
<evidence type="ECO:0000256" key="3">
    <source>
        <dbReference type="ARBA" id="ARBA00023110"/>
    </source>
</evidence>
<sequence>MLKHAFIALTATLSSFGAFAQNTLVEMNTNMGNIEIELFNDQAPISVKNFEDYAKSGFYNGTVFHRVIPGFMIQGGGLGSDLIEKSTDKAPIKNESSNGLLNKRGTLAMARTNDPNSARSQFFINTVDNDFLNKSAMNAGYAVFGKVTKGMDVVAKIEKTATSNRGMFQNVPTQSIVIQSVKIKAPKENK</sequence>
<organism evidence="7 8">
    <name type="scientific">Acinetobacter chengduensis</name>
    <dbReference type="NCBI Taxonomy" id="2420890"/>
    <lineage>
        <taxon>Bacteria</taxon>
        <taxon>Pseudomonadati</taxon>
        <taxon>Pseudomonadota</taxon>
        <taxon>Gammaproteobacteria</taxon>
        <taxon>Moraxellales</taxon>
        <taxon>Moraxellaceae</taxon>
        <taxon>Acinetobacter</taxon>
    </lineage>
</organism>
<dbReference type="EC" id="5.2.1.8" evidence="5"/>
<dbReference type="GO" id="GO:0016853">
    <property type="term" value="F:isomerase activity"/>
    <property type="evidence" value="ECO:0007669"/>
    <property type="project" value="UniProtKB-KW"/>
</dbReference>
<dbReference type="Gene3D" id="2.40.100.10">
    <property type="entry name" value="Cyclophilin-like"/>
    <property type="match status" value="1"/>
</dbReference>
<dbReference type="PRINTS" id="PR00153">
    <property type="entry name" value="CSAPPISMRASE"/>
</dbReference>
<evidence type="ECO:0000256" key="2">
    <source>
        <dbReference type="ARBA" id="ARBA00007365"/>
    </source>
</evidence>
<evidence type="ECO:0000256" key="4">
    <source>
        <dbReference type="ARBA" id="ARBA00023235"/>
    </source>
</evidence>
<dbReference type="InterPro" id="IPR044665">
    <property type="entry name" value="E_coli_cyclophilin_A-like"/>
</dbReference>
<evidence type="ECO:0000313" key="7">
    <source>
        <dbReference type="EMBL" id="RLL18374.1"/>
    </source>
</evidence>
<dbReference type="EMBL" id="RCHC01000022">
    <property type="protein sequence ID" value="RLL18374.1"/>
    <property type="molecule type" value="Genomic_DNA"/>
</dbReference>
<comment type="function">
    <text evidence="1 5">PPIases accelerate the folding of proteins. It catalyzes the cis-trans isomerization of proline imidic peptide bonds in oligopeptides.</text>
</comment>
<keyword evidence="3 5" id="KW-0697">Rotamase</keyword>
<dbReference type="Proteomes" id="UP000280271">
    <property type="component" value="Unassembled WGS sequence"/>
</dbReference>
<accession>A0ABX9TS44</accession>
<keyword evidence="8" id="KW-1185">Reference proteome</keyword>
<name>A0ABX9TS44_9GAMM</name>
<evidence type="ECO:0000313" key="8">
    <source>
        <dbReference type="Proteomes" id="UP000280271"/>
    </source>
</evidence>
<dbReference type="RefSeq" id="WP_120375806.1">
    <property type="nucleotide sequence ID" value="NZ_RCHC01000022.1"/>
</dbReference>
<dbReference type="Pfam" id="PF00160">
    <property type="entry name" value="Pro_isomerase"/>
    <property type="match status" value="1"/>
</dbReference>